<keyword evidence="2 5" id="KW-0690">Ribosome biogenesis</keyword>
<dbReference type="CDD" id="cd16331">
    <property type="entry name" value="YjgA-like"/>
    <property type="match status" value="1"/>
</dbReference>
<keyword evidence="3 5" id="KW-0699">rRNA-binding</keyword>
<protein>
    <recommendedName>
        <fullName evidence="5">Dual-action ribosomal maturation protein DarP</fullName>
    </recommendedName>
    <alternativeName>
        <fullName evidence="5">Large ribosomal subunit assembly factor DarP</fullName>
    </alternativeName>
</protein>
<dbReference type="SUPFAM" id="SSF158710">
    <property type="entry name" value="PSPTO4464-like"/>
    <property type="match status" value="1"/>
</dbReference>
<evidence type="ECO:0000256" key="4">
    <source>
        <dbReference type="ARBA" id="ARBA00022884"/>
    </source>
</evidence>
<dbReference type="Pfam" id="PF04751">
    <property type="entry name" value="DarP"/>
    <property type="match status" value="1"/>
</dbReference>
<organism evidence="6 7">
    <name type="scientific">Legionella impletisoli</name>
    <dbReference type="NCBI Taxonomy" id="343510"/>
    <lineage>
        <taxon>Bacteria</taxon>
        <taxon>Pseudomonadati</taxon>
        <taxon>Pseudomonadota</taxon>
        <taxon>Gammaproteobacteria</taxon>
        <taxon>Legionellales</taxon>
        <taxon>Legionellaceae</taxon>
        <taxon>Legionella</taxon>
    </lineage>
</organism>
<dbReference type="Gene3D" id="1.10.60.30">
    <property type="entry name" value="PSPTO4464-like domains"/>
    <property type="match status" value="2"/>
</dbReference>
<comment type="function">
    <text evidence="5">Member of a network of 50S ribosomal subunit biogenesis factors which assembles along the 30S-50S interface, preventing incorrect 23S rRNA structures from forming. Promotes peptidyl transferase center (PTC) maturation.</text>
</comment>
<name>A0A917JVL2_9GAMM</name>
<dbReference type="Proteomes" id="UP000630149">
    <property type="component" value="Unassembled WGS sequence"/>
</dbReference>
<dbReference type="OrthoDB" id="5293604at2"/>
<dbReference type="HAMAP" id="MF_00765">
    <property type="entry name" value="DarP"/>
    <property type="match status" value="1"/>
</dbReference>
<reference evidence="6" key="2">
    <citation type="submission" date="2020-09" db="EMBL/GenBank/DDBJ databases">
        <authorList>
            <person name="Sun Q."/>
            <person name="Ohkuma M."/>
        </authorList>
    </citation>
    <scope>NUCLEOTIDE SEQUENCE</scope>
    <source>
        <strain evidence="6">JCM 13919</strain>
    </source>
</reference>
<comment type="subcellular location">
    <subcellularLocation>
        <location evidence="5">Cytoplasm</location>
    </subcellularLocation>
    <text evidence="5">Associates with late stage pre-50S ribosomal subunits.</text>
</comment>
<dbReference type="AlphaFoldDB" id="A0A917JVL2"/>
<dbReference type="GO" id="GO:0019843">
    <property type="term" value="F:rRNA binding"/>
    <property type="evidence" value="ECO:0007669"/>
    <property type="project" value="UniProtKB-UniRule"/>
</dbReference>
<evidence type="ECO:0000256" key="1">
    <source>
        <dbReference type="ARBA" id="ARBA00022490"/>
    </source>
</evidence>
<dbReference type="PANTHER" id="PTHR38101">
    <property type="entry name" value="UPF0307 PROTEIN YJGA"/>
    <property type="match status" value="1"/>
</dbReference>
<dbReference type="GO" id="GO:0043022">
    <property type="term" value="F:ribosome binding"/>
    <property type="evidence" value="ECO:0007669"/>
    <property type="project" value="UniProtKB-UniRule"/>
</dbReference>
<dbReference type="InterPro" id="IPR006839">
    <property type="entry name" value="DarP"/>
</dbReference>
<keyword evidence="1 5" id="KW-0963">Cytoplasm</keyword>
<gene>
    <name evidence="5" type="primary">darP</name>
    <name evidence="6" type="ORF">GCM10007966_14750</name>
</gene>
<dbReference type="InterPro" id="IPR023153">
    <property type="entry name" value="DarP_sf"/>
</dbReference>
<comment type="similarity">
    <text evidence="5">Belongs to the DarP family.</text>
</comment>
<reference evidence="6" key="1">
    <citation type="journal article" date="2014" name="Int. J. Syst. Evol. Microbiol.">
        <title>Complete genome sequence of Corynebacterium casei LMG S-19264T (=DSM 44701T), isolated from a smear-ripened cheese.</title>
        <authorList>
            <consortium name="US DOE Joint Genome Institute (JGI-PGF)"/>
            <person name="Walter F."/>
            <person name="Albersmeier A."/>
            <person name="Kalinowski J."/>
            <person name="Ruckert C."/>
        </authorList>
    </citation>
    <scope>NUCLEOTIDE SEQUENCE</scope>
    <source>
        <strain evidence="6">JCM 13919</strain>
    </source>
</reference>
<dbReference type="GO" id="GO:0005829">
    <property type="term" value="C:cytosol"/>
    <property type="evidence" value="ECO:0007669"/>
    <property type="project" value="TreeGrafter"/>
</dbReference>
<dbReference type="PIRSF" id="PIRSF016183">
    <property type="entry name" value="UCP016183"/>
    <property type="match status" value="1"/>
</dbReference>
<evidence type="ECO:0000313" key="7">
    <source>
        <dbReference type="Proteomes" id="UP000630149"/>
    </source>
</evidence>
<evidence type="ECO:0000256" key="5">
    <source>
        <dbReference type="HAMAP-Rule" id="MF_00765"/>
    </source>
</evidence>
<evidence type="ECO:0000256" key="3">
    <source>
        <dbReference type="ARBA" id="ARBA00022730"/>
    </source>
</evidence>
<proteinExistence type="inferred from homology"/>
<keyword evidence="4 5" id="KW-0694">RNA-binding</keyword>
<sequence length="159" mass="18092">MDEPKSKTQLKNEAEALQKIGVKLVELSAEKLDKLPLSEPLKQAILTAKTIKSHGALRRQAQLIGKLMRVANSEEIIAEYEQLLAEDKAKTAVFHQIELWRDRLIHGGREALTEFVESYQPEDVQGLRQLIKKVIEEQQKQKNTGASKALFRYLRATMS</sequence>
<dbReference type="NCBIfam" id="NF003593">
    <property type="entry name" value="PRK05255.1-1"/>
    <property type="match status" value="1"/>
</dbReference>
<evidence type="ECO:0000313" key="6">
    <source>
        <dbReference type="EMBL" id="GGI87091.1"/>
    </source>
</evidence>
<dbReference type="EMBL" id="BMOB01000006">
    <property type="protein sequence ID" value="GGI87091.1"/>
    <property type="molecule type" value="Genomic_DNA"/>
</dbReference>
<evidence type="ECO:0000256" key="2">
    <source>
        <dbReference type="ARBA" id="ARBA00022517"/>
    </source>
</evidence>
<keyword evidence="7" id="KW-1185">Reference proteome</keyword>
<accession>A0A917JVL2</accession>
<comment type="caution">
    <text evidence="6">The sequence shown here is derived from an EMBL/GenBank/DDBJ whole genome shotgun (WGS) entry which is preliminary data.</text>
</comment>
<dbReference type="PANTHER" id="PTHR38101:SF1">
    <property type="entry name" value="UPF0307 PROTEIN YJGA"/>
    <property type="match status" value="1"/>
</dbReference>
<dbReference type="GO" id="GO:1902626">
    <property type="term" value="P:assembly of large subunit precursor of preribosome"/>
    <property type="evidence" value="ECO:0007669"/>
    <property type="project" value="UniProtKB-UniRule"/>
</dbReference>
<dbReference type="RefSeq" id="WP_131776941.1">
    <property type="nucleotide sequence ID" value="NZ_BMOB01000006.1"/>
</dbReference>